<dbReference type="PANTHER" id="PTHR10009">
    <property type="entry name" value="PROTEIN YELLOW-RELATED"/>
    <property type="match status" value="1"/>
</dbReference>
<proteinExistence type="predicted"/>
<dbReference type="Proteomes" id="UP000500767">
    <property type="component" value="Chromosome"/>
</dbReference>
<evidence type="ECO:0000256" key="1">
    <source>
        <dbReference type="ARBA" id="ARBA00004613"/>
    </source>
</evidence>
<dbReference type="SUPFAM" id="SSF63829">
    <property type="entry name" value="Calcium-dependent phosphotriesterase"/>
    <property type="match status" value="1"/>
</dbReference>
<evidence type="ECO:0000256" key="2">
    <source>
        <dbReference type="ARBA" id="ARBA00022525"/>
    </source>
</evidence>
<evidence type="ECO:0000256" key="4">
    <source>
        <dbReference type="SAM" id="SignalP"/>
    </source>
</evidence>
<evidence type="ECO:0000313" key="6">
    <source>
        <dbReference type="Proteomes" id="UP000500767"/>
    </source>
</evidence>
<dbReference type="RefSeq" id="WP_171834705.1">
    <property type="nucleotide sequence ID" value="NZ_CP053708.1"/>
</dbReference>
<organism evidence="5 6">
    <name type="scientific">Lichenicola cladoniae</name>
    <dbReference type="NCBI Taxonomy" id="1484109"/>
    <lineage>
        <taxon>Bacteria</taxon>
        <taxon>Pseudomonadati</taxon>
        <taxon>Pseudomonadota</taxon>
        <taxon>Alphaproteobacteria</taxon>
        <taxon>Acetobacterales</taxon>
        <taxon>Acetobacteraceae</taxon>
        <taxon>Lichenicola</taxon>
    </lineage>
</organism>
<feature type="signal peptide" evidence="4">
    <location>
        <begin position="1"/>
        <end position="26"/>
    </location>
</feature>
<dbReference type="Gene3D" id="2.120.10.30">
    <property type="entry name" value="TolB, C-terminal domain"/>
    <property type="match status" value="1"/>
</dbReference>
<dbReference type="EMBL" id="CP053708">
    <property type="protein sequence ID" value="QKE89717.1"/>
    <property type="molecule type" value="Genomic_DNA"/>
</dbReference>
<comment type="subcellular location">
    <subcellularLocation>
        <location evidence="1">Secreted</location>
    </subcellularLocation>
</comment>
<name>A0A6M8HN56_9PROT</name>
<feature type="region of interest" description="Disordered" evidence="3">
    <location>
        <begin position="396"/>
        <end position="433"/>
    </location>
</feature>
<evidence type="ECO:0000313" key="5">
    <source>
        <dbReference type="EMBL" id="QKE89717.1"/>
    </source>
</evidence>
<dbReference type="GO" id="GO:0005576">
    <property type="term" value="C:extracellular region"/>
    <property type="evidence" value="ECO:0007669"/>
    <property type="project" value="UniProtKB-SubCell"/>
</dbReference>
<feature type="region of interest" description="Disordered" evidence="3">
    <location>
        <begin position="101"/>
        <end position="120"/>
    </location>
</feature>
<dbReference type="InterPro" id="IPR017996">
    <property type="entry name" value="MRJP/yellow-related"/>
</dbReference>
<dbReference type="Pfam" id="PF03022">
    <property type="entry name" value="MRJP"/>
    <property type="match status" value="1"/>
</dbReference>
<feature type="chain" id="PRO_5026840438" description="Major royal jelly protein" evidence="4">
    <location>
        <begin position="27"/>
        <end position="433"/>
    </location>
</feature>
<feature type="compositionally biased region" description="Low complexity" evidence="3">
    <location>
        <begin position="400"/>
        <end position="413"/>
    </location>
</feature>
<gene>
    <name evidence="5" type="ORF">HN018_06390</name>
</gene>
<dbReference type="PANTHER" id="PTHR10009:SF18">
    <property type="entry name" value="PROTEIN YELLOW-LIKE PROTEIN"/>
    <property type="match status" value="1"/>
</dbReference>
<keyword evidence="6" id="KW-1185">Reference proteome</keyword>
<sequence length="433" mass="44947">MTSARRGGVAFGILLLGTVLSGAAVAADVPAASVAPPAPVSNDRLVLRAQSKQMVWNGVVVAPDGRIFVVFPRAANTTGPSLALVAADGSLTPYPDAAWNAGASTSSKPPAEGSSPPPGPGSVFVGLNAIHLAPDGALWAVDTGSPGFGKPASLDAARLIRIDLATNQVTRVLTLPQEVLRPKSMIDDIRFNGGHAYISDAGAPGLIVLELATGIFRRVLDRDPALTAQRPIIVDGDVVKGPDGKPAMIHADQLEVTPDGHYLYIQPLSGPMSRVATALLDDPRTSAKTLSHAIGFWYDTPALGGTAIAPDGTLYLDDLETDSILSLSPDRKLTRLIHDPRLHWADAPFLSSDGTLTVPVPQLDRASPFHRGHSQIQFPVALYSLNPSKLAADMNKAEARPAVPAAAAPVPAASTPGSGTVQPAPRQPAKTPP</sequence>
<dbReference type="KEGG" id="lck:HN018_06390"/>
<reference evidence="5 6" key="1">
    <citation type="journal article" date="2014" name="World J. Microbiol. Biotechnol.">
        <title>Biodiversity and physiological characteristics of Antarctic and Arctic lichens-associated bacteria.</title>
        <authorList>
            <person name="Lee Y.M."/>
            <person name="Kim E.H."/>
            <person name="Lee H.K."/>
            <person name="Hong S.G."/>
        </authorList>
    </citation>
    <scope>NUCLEOTIDE SEQUENCE [LARGE SCALE GENOMIC DNA]</scope>
    <source>
        <strain evidence="5 6">PAMC 26569</strain>
    </source>
</reference>
<evidence type="ECO:0000256" key="3">
    <source>
        <dbReference type="SAM" id="MobiDB-lite"/>
    </source>
</evidence>
<keyword evidence="2" id="KW-0964">Secreted</keyword>
<dbReference type="AlphaFoldDB" id="A0A6M8HN56"/>
<evidence type="ECO:0008006" key="7">
    <source>
        <dbReference type="Google" id="ProtNLM"/>
    </source>
</evidence>
<accession>A0A6M8HN56</accession>
<keyword evidence="4" id="KW-0732">Signal</keyword>
<dbReference type="InterPro" id="IPR011042">
    <property type="entry name" value="6-blade_b-propeller_TolB-like"/>
</dbReference>
<protein>
    <recommendedName>
        <fullName evidence="7">Major royal jelly protein</fullName>
    </recommendedName>
</protein>